<keyword evidence="1" id="KW-0732">Signal</keyword>
<evidence type="ECO:0000313" key="4">
    <source>
        <dbReference type="Proteomes" id="UP000549617"/>
    </source>
</evidence>
<dbReference type="PANTHER" id="PTHR43640">
    <property type="entry name" value="OS07G0260300 PROTEIN"/>
    <property type="match status" value="1"/>
</dbReference>
<dbReference type="EMBL" id="JACIJC010000003">
    <property type="protein sequence ID" value="MBB5686151.1"/>
    <property type="molecule type" value="Genomic_DNA"/>
</dbReference>
<dbReference type="RefSeq" id="WP_184018231.1">
    <property type="nucleotide sequence ID" value="NZ_JACIJC010000003.1"/>
</dbReference>
<dbReference type="AlphaFoldDB" id="A0A7W9EFX0"/>
<evidence type="ECO:0000259" key="2">
    <source>
        <dbReference type="PROSITE" id="PS51352"/>
    </source>
</evidence>
<feature type="chain" id="PRO_5031265784" evidence="1">
    <location>
        <begin position="26"/>
        <end position="206"/>
    </location>
</feature>
<dbReference type="Pfam" id="PF00578">
    <property type="entry name" value="AhpC-TSA"/>
    <property type="match status" value="1"/>
</dbReference>
<accession>A0A7W9EFX0</accession>
<dbReference type="GO" id="GO:0016491">
    <property type="term" value="F:oxidoreductase activity"/>
    <property type="evidence" value="ECO:0007669"/>
    <property type="project" value="InterPro"/>
</dbReference>
<dbReference type="InterPro" id="IPR000866">
    <property type="entry name" value="AhpC/TSA"/>
</dbReference>
<dbReference type="GO" id="GO:0016209">
    <property type="term" value="F:antioxidant activity"/>
    <property type="evidence" value="ECO:0007669"/>
    <property type="project" value="InterPro"/>
</dbReference>
<dbReference type="InterPro" id="IPR036249">
    <property type="entry name" value="Thioredoxin-like_sf"/>
</dbReference>
<dbReference type="Proteomes" id="UP000549617">
    <property type="component" value="Unassembled WGS sequence"/>
</dbReference>
<comment type="caution">
    <text evidence="3">The sequence shown here is derived from an EMBL/GenBank/DDBJ whole genome shotgun (WGS) entry which is preliminary data.</text>
</comment>
<feature type="signal peptide" evidence="1">
    <location>
        <begin position="1"/>
        <end position="25"/>
    </location>
</feature>
<dbReference type="InterPro" id="IPR013766">
    <property type="entry name" value="Thioredoxin_domain"/>
</dbReference>
<dbReference type="PANTHER" id="PTHR43640:SF1">
    <property type="entry name" value="THIOREDOXIN-DEPENDENT PEROXIREDOXIN"/>
    <property type="match status" value="1"/>
</dbReference>
<dbReference type="InterPro" id="IPR006311">
    <property type="entry name" value="TAT_signal"/>
</dbReference>
<name>A0A7W9EFX0_9SPHN</name>
<keyword evidence="4" id="KW-1185">Reference proteome</keyword>
<protein>
    <submittedName>
        <fullName evidence="3">Peroxiredoxin</fullName>
    </submittedName>
</protein>
<reference evidence="3 4" key="1">
    <citation type="submission" date="2020-08" db="EMBL/GenBank/DDBJ databases">
        <title>Genomic Encyclopedia of Type Strains, Phase IV (KMG-IV): sequencing the most valuable type-strain genomes for metagenomic binning, comparative biology and taxonomic classification.</title>
        <authorList>
            <person name="Goeker M."/>
        </authorList>
    </citation>
    <scope>NUCLEOTIDE SEQUENCE [LARGE SCALE GENOMIC DNA]</scope>
    <source>
        <strain evidence="3 4">DSM 25079</strain>
    </source>
</reference>
<evidence type="ECO:0000313" key="3">
    <source>
        <dbReference type="EMBL" id="MBB5686151.1"/>
    </source>
</evidence>
<feature type="domain" description="Thioredoxin" evidence="2">
    <location>
        <begin position="25"/>
        <end position="180"/>
    </location>
</feature>
<dbReference type="Gene3D" id="3.40.30.10">
    <property type="entry name" value="Glutaredoxin"/>
    <property type="match status" value="1"/>
</dbReference>
<proteinExistence type="predicted"/>
<dbReference type="PROSITE" id="PS51318">
    <property type="entry name" value="TAT"/>
    <property type="match status" value="1"/>
</dbReference>
<gene>
    <name evidence="3" type="ORF">FHS49_002167</name>
</gene>
<sequence>MTRRFWMTGAAVCAAALAVPGAAQQQTGAQAGNFRLNDQDGKVVELGKFRGKTVVLEWHNPECPFVRKHYDSGNMQKTQAAAQAQGAVWLTINSAAPGKQGYQSFASAKTLVAKDGIKASHYLLDSKGVVGRGYAAKTTPQMVIIDPAGVLVYQGGIDDKASSKKEDIPNARNHVLAALGEMKAGKPVSVKETRSYGCSVKYDGVS</sequence>
<organism evidence="3 4">
    <name type="scientific">Sphingobium boeckii</name>
    <dbReference type="NCBI Taxonomy" id="1082345"/>
    <lineage>
        <taxon>Bacteria</taxon>
        <taxon>Pseudomonadati</taxon>
        <taxon>Pseudomonadota</taxon>
        <taxon>Alphaproteobacteria</taxon>
        <taxon>Sphingomonadales</taxon>
        <taxon>Sphingomonadaceae</taxon>
        <taxon>Sphingobium</taxon>
    </lineage>
</organism>
<dbReference type="SUPFAM" id="SSF52833">
    <property type="entry name" value="Thioredoxin-like"/>
    <property type="match status" value="1"/>
</dbReference>
<dbReference type="PROSITE" id="PS51352">
    <property type="entry name" value="THIOREDOXIN_2"/>
    <property type="match status" value="1"/>
</dbReference>
<dbReference type="InterPro" id="IPR047262">
    <property type="entry name" value="PRX-like1"/>
</dbReference>
<evidence type="ECO:0000256" key="1">
    <source>
        <dbReference type="SAM" id="SignalP"/>
    </source>
</evidence>